<evidence type="ECO:0000256" key="1">
    <source>
        <dbReference type="ARBA" id="ARBA00004127"/>
    </source>
</evidence>
<feature type="transmembrane region" description="Helical" evidence="10">
    <location>
        <begin position="3857"/>
        <end position="3884"/>
    </location>
</feature>
<dbReference type="InterPro" id="IPR015925">
    <property type="entry name" value="Ryanodine_IP3_receptor"/>
</dbReference>
<feature type="compositionally biased region" description="Basic and acidic residues" evidence="9">
    <location>
        <begin position="1534"/>
        <end position="1547"/>
    </location>
</feature>
<protein>
    <submittedName>
        <fullName evidence="15">Uncharacterized protein</fullName>
    </submittedName>
</protein>
<dbReference type="GO" id="GO:0012505">
    <property type="term" value="C:endomembrane system"/>
    <property type="evidence" value="ECO:0007669"/>
    <property type="project" value="UniProtKB-SubCell"/>
</dbReference>
<keyword evidence="8" id="KW-0407">Ion channel</keyword>
<feature type="domain" description="RyR/IP3R Homology associated" evidence="13">
    <location>
        <begin position="2727"/>
        <end position="2834"/>
    </location>
</feature>
<evidence type="ECO:0000256" key="8">
    <source>
        <dbReference type="ARBA" id="ARBA00023303"/>
    </source>
</evidence>
<dbReference type="InterPro" id="IPR013662">
    <property type="entry name" value="RIH_assoc-dom"/>
</dbReference>
<feature type="compositionally biased region" description="Basic and acidic residues" evidence="9">
    <location>
        <begin position="3997"/>
        <end position="4016"/>
    </location>
</feature>
<feature type="domain" description="Inositol 1,4,5-trisphosphate/ryanodine receptor" evidence="14">
    <location>
        <begin position="172"/>
        <end position="266"/>
    </location>
</feature>
<evidence type="ECO:0000256" key="10">
    <source>
        <dbReference type="SAM" id="Phobius"/>
    </source>
</evidence>
<feature type="transmembrane region" description="Helical" evidence="10">
    <location>
        <begin position="3542"/>
        <end position="3566"/>
    </location>
</feature>
<dbReference type="GO" id="GO:0005262">
    <property type="term" value="F:calcium channel activity"/>
    <property type="evidence" value="ECO:0007669"/>
    <property type="project" value="InterPro"/>
</dbReference>
<feature type="region of interest" description="Disordered" evidence="9">
    <location>
        <begin position="2304"/>
        <end position="2324"/>
    </location>
</feature>
<keyword evidence="5" id="KW-0406">Ion transport</keyword>
<evidence type="ECO:0000259" key="11">
    <source>
        <dbReference type="Pfam" id="PF00520"/>
    </source>
</evidence>
<dbReference type="PANTHER" id="PTHR13715:SF99">
    <property type="entry name" value="INOSITOL 1,4,5-TRISPHOSPHATE RECEPTOR-LIKE PROTEIN A"/>
    <property type="match status" value="1"/>
</dbReference>
<comment type="caution">
    <text evidence="15">The sequence shown here is derived from an EMBL/GenBank/DDBJ whole genome shotgun (WGS) entry which is preliminary data.</text>
</comment>
<evidence type="ECO:0000256" key="3">
    <source>
        <dbReference type="ARBA" id="ARBA00022692"/>
    </source>
</evidence>
<reference evidence="16" key="1">
    <citation type="journal article" date="2023" name="Commun. Biol.">
        <title>Genome analysis of Parmales, the sister group of diatoms, reveals the evolutionary specialization of diatoms from phago-mixotrophs to photoautotrophs.</title>
        <authorList>
            <person name="Ban H."/>
            <person name="Sato S."/>
            <person name="Yoshikawa S."/>
            <person name="Yamada K."/>
            <person name="Nakamura Y."/>
            <person name="Ichinomiya M."/>
            <person name="Sato N."/>
            <person name="Blanc-Mathieu R."/>
            <person name="Endo H."/>
            <person name="Kuwata A."/>
            <person name="Ogata H."/>
        </authorList>
    </citation>
    <scope>NUCLEOTIDE SEQUENCE [LARGE SCALE GENOMIC DNA]</scope>
    <source>
        <strain evidence="16">NIES 3699</strain>
    </source>
</reference>
<dbReference type="InterPro" id="IPR005821">
    <property type="entry name" value="Ion_trans_dom"/>
</dbReference>
<accession>A0A9W7B9D6</accession>
<evidence type="ECO:0000256" key="4">
    <source>
        <dbReference type="ARBA" id="ARBA00022989"/>
    </source>
</evidence>
<feature type="domain" description="Ion transport" evidence="11">
    <location>
        <begin position="3763"/>
        <end position="3894"/>
    </location>
</feature>
<feature type="region of interest" description="Disordered" evidence="9">
    <location>
        <begin position="1480"/>
        <end position="1549"/>
    </location>
</feature>
<evidence type="ECO:0000256" key="6">
    <source>
        <dbReference type="ARBA" id="ARBA00023136"/>
    </source>
</evidence>
<feature type="transmembrane region" description="Helical" evidence="10">
    <location>
        <begin position="3736"/>
        <end position="3764"/>
    </location>
</feature>
<dbReference type="GO" id="GO:0016020">
    <property type="term" value="C:membrane"/>
    <property type="evidence" value="ECO:0007669"/>
    <property type="project" value="InterPro"/>
</dbReference>
<name>A0A9W7B9D6_9STRA</name>
<dbReference type="Pfam" id="PF08709">
    <property type="entry name" value="Ins145_P3_rec"/>
    <property type="match status" value="1"/>
</dbReference>
<evidence type="ECO:0000256" key="7">
    <source>
        <dbReference type="ARBA" id="ARBA00023286"/>
    </source>
</evidence>
<feature type="transmembrane region" description="Helical" evidence="10">
    <location>
        <begin position="3826"/>
        <end position="3845"/>
    </location>
</feature>
<keyword evidence="4 10" id="KW-1133">Transmembrane helix</keyword>
<evidence type="ECO:0000313" key="16">
    <source>
        <dbReference type="Proteomes" id="UP001165160"/>
    </source>
</evidence>
<proteinExistence type="predicted"/>
<dbReference type="EMBL" id="BRXX01000063">
    <property type="protein sequence ID" value="GMH86699.1"/>
    <property type="molecule type" value="Genomic_DNA"/>
</dbReference>
<dbReference type="Pfam" id="PF01365">
    <property type="entry name" value="RYDR_ITPR"/>
    <property type="match status" value="1"/>
</dbReference>
<dbReference type="InterPro" id="IPR036300">
    <property type="entry name" value="MIR_dom_sf"/>
</dbReference>
<feature type="transmembrane region" description="Helical" evidence="10">
    <location>
        <begin position="3687"/>
        <end position="3705"/>
    </location>
</feature>
<feature type="region of interest" description="Disordered" evidence="9">
    <location>
        <begin position="2497"/>
        <end position="2533"/>
    </location>
</feature>
<feature type="region of interest" description="Disordered" evidence="9">
    <location>
        <begin position="3992"/>
        <end position="4016"/>
    </location>
</feature>
<dbReference type="Pfam" id="PF00520">
    <property type="entry name" value="Ion_trans"/>
    <property type="match status" value="1"/>
</dbReference>
<dbReference type="InterPro" id="IPR014821">
    <property type="entry name" value="Ins145_P3_rcpt"/>
</dbReference>
<dbReference type="PANTHER" id="PTHR13715">
    <property type="entry name" value="RYANODINE RECEPTOR AND IP3 RECEPTOR"/>
    <property type="match status" value="1"/>
</dbReference>
<keyword evidence="3 10" id="KW-0812">Transmembrane</keyword>
<evidence type="ECO:0000313" key="15">
    <source>
        <dbReference type="EMBL" id="GMH86699.1"/>
    </source>
</evidence>
<feature type="compositionally biased region" description="Basic and acidic residues" evidence="9">
    <location>
        <begin position="2312"/>
        <end position="2324"/>
    </location>
</feature>
<evidence type="ECO:0000256" key="5">
    <source>
        <dbReference type="ARBA" id="ARBA00023065"/>
    </source>
</evidence>
<feature type="transmembrane region" description="Helical" evidence="10">
    <location>
        <begin position="3628"/>
        <end position="3648"/>
    </location>
</feature>
<sequence>MSSSSSPSRPTLLRGRTTSSDLLDLLPPEDTELTAQQQQTAQQMSEQKMMKGQPILAGSTVFLTANVLKSSNSDLQVKGSLSAPSNDPSCCLRMDNSRFSSECLFQIVFRRDGQARASLEEDMSNQRQNKLHRRRSTVISTTGLTRQNSVNSRTMSMDSSEEIMESIIGAGSWGQERGDVEKKSFEDAKSDFGEPLRFGQYINLVHILSNKVLNKTKNVAPAEPQCLEISLGEVGIESYFRVMPQFKSRSIGDLVYVGDTIYLQCCGGYGEFFFRASAKYKIEDDEDYVRLDPTAATLLKKTGTTHGTPTISESDPAKRSRSNNFNSFSANILTPKVPKDPREVNASSNPTGWVFNMFSPYNPQMDSYVTSCLPFRLRHPETDCYVSHTIVTEKKGATLRLKQHLDNTKCIWMFERFEAGECWSGGILHWGENLRLRHVATGLFLDINEENLVSSGSRRFLAPTLSSQGCALTLEASRGETGPMALADSMFYIRVMTSKVGPLWMFNSGQLHELEEGKYNSSKQTNERKTGVAGRSPGGVRLVFCNFKEAQDALNVEAVESSVLSEALQLNTNIHLCYRLFNLAAKNAIVAQKIALAKGKDLSKRSINSVERSEVDTVRFPPKCLFKVKQVLIECTLATHLLGDYEKDRARNRLMTNPIGYILDGRPVLQNQLNMKTSHMVDIALQIACLPQLIGITLDEIGTSTYSEIRHLVILAYTFIFNCLDHHKVKDYVCHGRVCSIDSVAKLYSSSDNYLRGLMTEDARKWIAEIINVKSNESGTPWIQAMISQLGYELGVGEVLSQLFQDNSYLLERFVNKGEILTFLNLIKTKGPQSRFLNFLKVLARCTQIDGTKRGITQNQELLMNTIFKNGEHDDVIIETALNLSPDGRNKRTYFKLAEFINPSGVWESVDIDKTVMGCNLVTDGAQFRYLMVSWASCNSWFPGSGAEFALFHAAEDLSVTPTKSLEPSPILSLQHKSRTSSDETYDHDESFGISPAKFSDNNQRVLEHLRHAITQIKKEKGSYPNFERQFLLALGVEDRDELDNMTMTFFDFKRVAEAMDIEELFEGSAQLMKDFFQECCMMQPLIKPAPELEFNARMVLMNFIKSVTCPRHSLEWVTLEELLWVLDPSFKAPILIWKTDFQKALRDASKPKHNTDRRQSRRPSLATTNLIENISNRAHQATAGTKFDLFHGAKTPDELKSQDFPELQKLLEPKSFDTLYHKVKCHDASCSGRNCHRAKYQETFDPTRGYSGGSFKNQHRLAQYYNEMLLLVAEQCADRSNNCIRYFQIQYSFEMVFTGLSNPCLPPKVRTSFIKLMTHLYVDRYPHERVLSVDNTLYLEGDIKAVIVDERGARKVQLRKFTEANTLADKERIADHIGSIPKAYGRPAKVSVQEFFEKMSSEKFLLLRDFIANFFIEHRQVNLMKPGNKNFLTLQTAVLDLLYELMDYGFYASVASIKKILRPLAVILDSRQVQIFDEDDFDDSDEEEAAAEPDGRSSFRKRRTGVSSRTGSWDADEDGSPEKLGKQATFTSDKLRKQSTRGERSKSFGSLGSLVNDLAKGDMSQYLLAMDQSAPVVMPKYKLTNANWHIQAMRVKVCQIVRLMCSRNVEITIKKLLHTIRDHSKNINRHVNGIRNTRRESATAKTFLDNANLEKFNNRYNKINGGGNINAGMASLGKRTSSFFQVQPKIHPNMEDDDNVDNLMSIFLKACNPPKEETEDLIDLNDITKGAADDIQIDLLMHESPDLFEISILLLNQRHFFKRSLYEAIKAATLVGVEETALNKFLKSHLRQLKNDATSFELWKETFNKVNTEPGKDSKHSNAYMRSIQTLSLMSRISGVYGYSYLRKLMKFESGADEEEMLKKPSTLKLLYDSVDINDVENVCDSHQLINKVLFGLDSEKINVSLYWHAVLASAKEITNALAESPVHRLTPTLPVVLGVFETTEIEGTEAGAAREEDTRSASINNIMVVNNAVKICMRVLSIPFDEISVVSDECKKCQTKIPRAVIAVHMGASELSSKYFTCKCADCGEVQTLEKQHTELFALKRKVMATIEHLSLSSFRTRTQFAEHLPIIEKYILGGLGAEKTFFAIATCSNSSKNVTKAMTLSMLNVISKISSGIHDPEPVTVALRYLIQRAKVNPTGRGELLRTIMENTKVFDKEANFSQNSPSHSLYKCMNKLKYDEVTGYSAKETCEIVQEAQVHTLTLALMGELVAGLSPEVESTMQRTASVHFLVSILTQDTINLLPFMYGTKIAAARCFIGTWLNTSITVPGLLKHPSLSMLLDRLTKDLRAFVDTCERYKNGKSNSDEEANTKDTDPKSPDELFQRHHEKTRHIAERAWVYKGIIPIICSFFSATGPWDTREAAKLGKLNESHELMLDAVKELLQVEETNFDHTDELQKVAKIFEIDFEAAAEPWRPGRKKRRSMYNQAIMPAMSSDGRMDGRENVMQTTFKNYVKYLNNKAGTLQDIFRLDELTLASKLMISFFGVYGAEAAEEDHGYEGDQGQPDAEHQEDEDEVDDEGDSEGENDYAEDIRFDDIAARMIRFIRGKLMSVSQGDSVSEESLQVCKTCIIILQRCCELAASSYTARQVIAIAKKGWSNVFNSELGPTQGANDGGGDDDEVGGQIEEEQVDRLSLIQNALGGMGLLGLCTDIIGIVNDKGLCIQAITLAHWLCKHGHYDNQTRFLGHVKSNENAPKFFERIDKMFEVGMERISPGVDLPQVDEYHQLITVVPLLKELTENHRTELQHCMADQSPCYGNSKAPSYNLLQRATALMLNITSDERLYSKKSSPDLILLLTELFVFLIESSQGPCKENQNVLVSSGIITVVQRILKIKLVIETRTWEYFAGMKEPKKHSSTRSATKILTKAAGLLQKDGKTGFNKTEGIASLIITFKRFKEHAVKMCLSLIEGRTDNYVHEKIITELNPAMLENRLSQVYTRWSLLNSFKQAMQDAPENPMMRNSTFRDYIMQELWLAEGFDILALFKYLERVQPGISRGRIMTGSLPKLSAESFTRLVKTKTAFRTESDLLNIHMNEFTIVVTNIEKIKNKTSQDPSKQILVQLPPNWEYERLKWNKQRFEATTKKINAILSKTSTIIQFDALKDNKDKIAGRRGSSLPEHESPKRKRSVGGGIKSVFKNTFPEKCLEHWNAYRASLSMNFLVDDINFNTASLKVQSMVQDVKATTRGAAKRTTSWSWNKKNGNKLGNIGDEDPHAGDDRSIVERLSKQFDANASGRLDALESAKAGRESREAGKMQLAAEFIGSCLTLTLHLKRYISLFGNSRRIGDVPAIRDKIHRIDKLVEKKGNLNHQSLIAIVTIFTDLIPEGRHFLNIIHPVLEHSRSFLYFAEKLRSIEILNENRQVEKVYFRDPLVCNFLTSSEMEKFRYNLKLETHGGYYADMKHFVSESRDLYYQLLHKSLLSEKKYLFGLLNLGSVSKQQEYLRKFQVRCVYLVCLMTLLSMRSKGDWTCCQPFNSNSAYGVGWDDPERSEKFSLARFYERYPNCGTEESPVYDVESCTVGADGEAPDPDLILKYEFAQAWHSHFVTLLLVLIGVANAISAFIHFETKYQVNLDKIKREKYHSEHHQQGNSQDPGGVVPRAFYSATAGSRGKLRAGTSKKGSPLERMFKFATWGLVIPVFSTLFMVLGDVAREFGVDANDNYLSVGFYLPFVDDIDRHLVRNKQLSAAQVIFVSAALLWFFLEVTRNPRARFLKHSAQRRTKMEALSKTLFNPNFFVPSFTCVVAFIGIKYPIVIPLMGIAVVESSESLKIVFAAIYQPITQLGMVTLLILNVIFLFASLSFFVTRERYAFSGVEGDYLWDSKSCDSLLNCFFTMMTFGLIGWADEFYGGSFMSDVNLVVILNLLMFVLVTVIVLNVITAILLDNFTKLRQEREEHSMRISNYCIICGMSSTECDLFAAKMKNGKTFRHHTTVDHNMENYCLFLFHLMSKSSDEFTGAESYVQACLDADNYGNWCPVMTSYDRQQATLLGLDGDETGSKGDEGGSSETKEKGKGLDGFKIGVGGMLKEDSVVDIFSKQEGANPFANVSLEETNDDQGHVSSNVAVGMMGAKNAARIFKMKKSN</sequence>
<keyword evidence="2" id="KW-0813">Transport</keyword>
<dbReference type="InterPro" id="IPR000699">
    <property type="entry name" value="RIH_dom"/>
</dbReference>
<dbReference type="Gene3D" id="2.80.10.50">
    <property type="match status" value="2"/>
</dbReference>
<evidence type="ECO:0000259" key="12">
    <source>
        <dbReference type="Pfam" id="PF01365"/>
    </source>
</evidence>
<feature type="region of interest" description="Disordered" evidence="9">
    <location>
        <begin position="302"/>
        <end position="321"/>
    </location>
</feature>
<evidence type="ECO:0000259" key="14">
    <source>
        <dbReference type="Pfam" id="PF08709"/>
    </source>
</evidence>
<comment type="subcellular location">
    <subcellularLocation>
        <location evidence="1">Endomembrane system</location>
        <topology evidence="1">Multi-pass membrane protein</topology>
    </subcellularLocation>
</comment>
<keyword evidence="16" id="KW-1185">Reference proteome</keyword>
<keyword evidence="7" id="KW-1071">Ligand-gated ion channel</keyword>
<organism evidence="15 16">
    <name type="scientific">Triparma verrucosa</name>
    <dbReference type="NCBI Taxonomy" id="1606542"/>
    <lineage>
        <taxon>Eukaryota</taxon>
        <taxon>Sar</taxon>
        <taxon>Stramenopiles</taxon>
        <taxon>Ochrophyta</taxon>
        <taxon>Bolidophyceae</taxon>
        <taxon>Parmales</taxon>
        <taxon>Triparmaceae</taxon>
        <taxon>Triparma</taxon>
    </lineage>
</organism>
<feature type="transmembrane region" description="Helical" evidence="10">
    <location>
        <begin position="3784"/>
        <end position="3805"/>
    </location>
</feature>
<evidence type="ECO:0000256" key="9">
    <source>
        <dbReference type="SAM" id="MobiDB-lite"/>
    </source>
</evidence>
<dbReference type="Proteomes" id="UP001165160">
    <property type="component" value="Unassembled WGS sequence"/>
</dbReference>
<feature type="compositionally biased region" description="Acidic residues" evidence="9">
    <location>
        <begin position="2512"/>
        <end position="2532"/>
    </location>
</feature>
<evidence type="ECO:0000259" key="13">
    <source>
        <dbReference type="Pfam" id="PF08454"/>
    </source>
</evidence>
<evidence type="ECO:0000256" key="2">
    <source>
        <dbReference type="ARBA" id="ARBA00022448"/>
    </source>
</evidence>
<feature type="domain" description="RIH" evidence="12">
    <location>
        <begin position="782"/>
        <end position="881"/>
    </location>
</feature>
<gene>
    <name evidence="15" type="ORF">TrVE_jg11908</name>
</gene>
<feature type="region of interest" description="Disordered" evidence="9">
    <location>
        <begin position="3110"/>
        <end position="3133"/>
    </location>
</feature>
<dbReference type="Gene3D" id="1.10.287.70">
    <property type="match status" value="1"/>
</dbReference>
<feature type="compositionally biased region" description="Acidic residues" evidence="9">
    <location>
        <begin position="1480"/>
        <end position="1492"/>
    </location>
</feature>
<keyword evidence="6 10" id="KW-0472">Membrane</keyword>
<dbReference type="SUPFAM" id="SSF82109">
    <property type="entry name" value="MIR domain"/>
    <property type="match status" value="1"/>
</dbReference>
<feature type="region of interest" description="Disordered" evidence="9">
    <location>
        <begin position="1"/>
        <end position="25"/>
    </location>
</feature>
<dbReference type="Pfam" id="PF08454">
    <property type="entry name" value="RIH_assoc"/>
    <property type="match status" value="1"/>
</dbReference>